<gene>
    <name evidence="3" type="ORF">BDV36DRAFT_290507</name>
</gene>
<accession>A0ABQ6X238</accession>
<evidence type="ECO:0000313" key="4">
    <source>
        <dbReference type="Proteomes" id="UP000325395"/>
    </source>
</evidence>
<feature type="region of interest" description="Disordered" evidence="1">
    <location>
        <begin position="323"/>
        <end position="350"/>
    </location>
</feature>
<feature type="signal peptide" evidence="2">
    <location>
        <begin position="1"/>
        <end position="27"/>
    </location>
</feature>
<feature type="chain" id="PRO_5047440227" evidence="2">
    <location>
        <begin position="28"/>
        <end position="401"/>
    </location>
</feature>
<dbReference type="EMBL" id="ML735689">
    <property type="protein sequence ID" value="KAE8423371.1"/>
    <property type="molecule type" value="Genomic_DNA"/>
</dbReference>
<keyword evidence="2" id="KW-0732">Signal</keyword>
<evidence type="ECO:0000313" key="3">
    <source>
        <dbReference type="EMBL" id="KAE8423371.1"/>
    </source>
</evidence>
<organism evidence="3 4">
    <name type="scientific">Aspergillus pseudocaelatus</name>
    <dbReference type="NCBI Taxonomy" id="1825620"/>
    <lineage>
        <taxon>Eukaryota</taxon>
        <taxon>Fungi</taxon>
        <taxon>Dikarya</taxon>
        <taxon>Ascomycota</taxon>
        <taxon>Pezizomycotina</taxon>
        <taxon>Eurotiomycetes</taxon>
        <taxon>Eurotiomycetidae</taxon>
        <taxon>Eurotiales</taxon>
        <taxon>Aspergillaceae</taxon>
        <taxon>Aspergillus</taxon>
        <taxon>Aspergillus subgen. Circumdati</taxon>
    </lineage>
</organism>
<keyword evidence="4" id="KW-1185">Reference proteome</keyword>
<evidence type="ECO:0000256" key="2">
    <source>
        <dbReference type="SAM" id="SignalP"/>
    </source>
</evidence>
<protein>
    <submittedName>
        <fullName evidence="3">Uncharacterized protein</fullName>
    </submittedName>
</protein>
<feature type="region of interest" description="Disordered" evidence="1">
    <location>
        <begin position="375"/>
        <end position="401"/>
    </location>
</feature>
<reference evidence="3 4" key="1">
    <citation type="submission" date="2019-04" db="EMBL/GenBank/DDBJ databases">
        <authorList>
            <consortium name="DOE Joint Genome Institute"/>
            <person name="Mondo S."/>
            <person name="Kjaerbolling I."/>
            <person name="Vesth T."/>
            <person name="Frisvad J.C."/>
            <person name="Nybo J.L."/>
            <person name="Theobald S."/>
            <person name="Kildgaard S."/>
            <person name="Isbrandt T."/>
            <person name="Kuo A."/>
            <person name="Sato A."/>
            <person name="Lyhne E.K."/>
            <person name="Kogle M.E."/>
            <person name="Wiebenga A."/>
            <person name="Kun R.S."/>
            <person name="Lubbers R.J."/>
            <person name="Makela M.R."/>
            <person name="Barry K."/>
            <person name="Chovatia M."/>
            <person name="Clum A."/>
            <person name="Daum C."/>
            <person name="Haridas S."/>
            <person name="He G."/>
            <person name="LaButti K."/>
            <person name="Lipzen A."/>
            <person name="Riley R."/>
            <person name="Salamov A."/>
            <person name="Simmons B.A."/>
            <person name="Magnuson J.K."/>
            <person name="Henrissat B."/>
            <person name="Mortensen U.H."/>
            <person name="Larsen T.O."/>
            <person name="Devries R.P."/>
            <person name="Grigoriev I.V."/>
            <person name="Machida M."/>
            <person name="Baker S.E."/>
            <person name="Andersen M.R."/>
            <person name="Cantor M.N."/>
            <person name="Hua S.X."/>
        </authorList>
    </citation>
    <scope>NUCLEOTIDE SEQUENCE [LARGE SCALE GENOMIC DNA]</scope>
    <source>
        <strain evidence="3 4">CBS 117616</strain>
    </source>
</reference>
<feature type="compositionally biased region" description="Polar residues" evidence="1">
    <location>
        <begin position="375"/>
        <end position="391"/>
    </location>
</feature>
<proteinExistence type="predicted"/>
<feature type="compositionally biased region" description="Polar residues" evidence="1">
    <location>
        <begin position="338"/>
        <end position="350"/>
    </location>
</feature>
<evidence type="ECO:0000256" key="1">
    <source>
        <dbReference type="SAM" id="MobiDB-lite"/>
    </source>
</evidence>
<dbReference type="Proteomes" id="UP000325395">
    <property type="component" value="Unassembled WGS sequence"/>
</dbReference>
<sequence>MLPSSGSFRAILVALWLIFALIGFSDGHERSTWHHGRLKNPSRPIEAVSLCGLDCPSCAAGLNAAPKVSAPKNRVKSGSLHKRVLAKPEDEDFDGDVDSFLVSQYMRADWVHLSQQSLSSALFRELGNVKFNLAVQDLYGCTSVVVVSEKGVWMSHLWENPAFATKGPSGEWLPSADNKFEADVLNALEDGNQEMPGLAQFTKNGGAFIAAYRPFAYIFYPTGSQYPNYDRTYKARINQISQKLQRLLPLNTPPLIYQYDRAGGHMMRAKGKVLFQYEPNKRIMQTKDGPLQQALNRIWLEDLPTFVHQRYWPAWPRQMAAGNSNQKRDTWRIPTPGTPGSISDSTLSGSETTVSRQIIPTLGILSIISHDYSNGTSTATRSETPTASPTSEARLDSHINI</sequence>
<name>A0ABQ6X238_9EURO</name>